<dbReference type="Pfam" id="PF01551">
    <property type="entry name" value="Peptidase_M23"/>
    <property type="match status" value="1"/>
</dbReference>
<evidence type="ECO:0000256" key="7">
    <source>
        <dbReference type="ARBA" id="ARBA00023049"/>
    </source>
</evidence>
<dbReference type="STRING" id="572480.Arnit_2408"/>
<comment type="cofactor">
    <cofactor evidence="1">
        <name>Zn(2+)</name>
        <dbReference type="ChEBI" id="CHEBI:29105"/>
    </cofactor>
</comment>
<dbReference type="Gene3D" id="2.70.70.10">
    <property type="entry name" value="Glucose Permease (Domain IIA)"/>
    <property type="match status" value="1"/>
</dbReference>
<dbReference type="AlphaFoldDB" id="D5V197"/>
<dbReference type="InterPro" id="IPR050570">
    <property type="entry name" value="Cell_wall_metabolism_enzyme"/>
</dbReference>
<protein>
    <submittedName>
        <fullName evidence="11">Peptidase M23</fullName>
    </submittedName>
</protein>
<evidence type="ECO:0000259" key="8">
    <source>
        <dbReference type="Pfam" id="PF01551"/>
    </source>
</evidence>
<name>D5V197_ARCNC</name>
<dbReference type="InterPro" id="IPR045834">
    <property type="entry name" value="Csd3_N2"/>
</dbReference>
<evidence type="ECO:0000259" key="9">
    <source>
        <dbReference type="Pfam" id="PF18059"/>
    </source>
</evidence>
<keyword evidence="12" id="KW-1185">Reference proteome</keyword>
<dbReference type="OrthoDB" id="9815245at2"/>
<keyword evidence="5" id="KW-0378">Hydrolase</keyword>
<dbReference type="GO" id="GO:0030313">
    <property type="term" value="C:cell envelope"/>
    <property type="evidence" value="ECO:0007669"/>
    <property type="project" value="UniProtKB-SubCell"/>
</dbReference>
<dbReference type="CDD" id="cd12797">
    <property type="entry name" value="M23_peptidase"/>
    <property type="match status" value="1"/>
</dbReference>
<proteinExistence type="predicted"/>
<evidence type="ECO:0000256" key="3">
    <source>
        <dbReference type="ARBA" id="ARBA00022670"/>
    </source>
</evidence>
<dbReference type="GO" id="GO:0046872">
    <property type="term" value="F:metal ion binding"/>
    <property type="evidence" value="ECO:0007669"/>
    <property type="project" value="UniProtKB-KW"/>
</dbReference>
<dbReference type="Pfam" id="PF19425">
    <property type="entry name" value="Csd3_N2"/>
    <property type="match status" value="1"/>
</dbReference>
<dbReference type="Gene3D" id="3.10.450.350">
    <property type="match status" value="1"/>
</dbReference>
<organism evidence="11 12">
    <name type="scientific">Arcobacter nitrofigilis (strain ATCC 33309 / DSM 7299 / CCUG 15893 / LMG 7604 / NCTC 12251 / CI)</name>
    <name type="common">Campylobacter nitrofigilis</name>
    <dbReference type="NCBI Taxonomy" id="572480"/>
    <lineage>
        <taxon>Bacteria</taxon>
        <taxon>Pseudomonadati</taxon>
        <taxon>Campylobacterota</taxon>
        <taxon>Epsilonproteobacteria</taxon>
        <taxon>Campylobacterales</taxon>
        <taxon>Arcobacteraceae</taxon>
        <taxon>Arcobacter</taxon>
    </lineage>
</organism>
<reference evidence="11 12" key="1">
    <citation type="journal article" date="2010" name="Stand. Genomic Sci.">
        <title>Complete genome sequence of Arcobacter nitrofigilis type strain (CI).</title>
        <authorList>
            <person name="Pati A."/>
            <person name="Gronow S."/>
            <person name="Lapidus A."/>
            <person name="Copeland A."/>
            <person name="Glavina Del Rio T."/>
            <person name="Nolan M."/>
            <person name="Lucas S."/>
            <person name="Tice H."/>
            <person name="Cheng J.F."/>
            <person name="Han C."/>
            <person name="Chertkov O."/>
            <person name="Bruce D."/>
            <person name="Tapia R."/>
            <person name="Goodwin L."/>
            <person name="Pitluck S."/>
            <person name="Liolios K."/>
            <person name="Ivanova N."/>
            <person name="Mavromatis K."/>
            <person name="Chen A."/>
            <person name="Palaniappan K."/>
            <person name="Land M."/>
            <person name="Hauser L."/>
            <person name="Chang Y.J."/>
            <person name="Jeffries C.D."/>
            <person name="Detter J.C."/>
            <person name="Rohde M."/>
            <person name="Goker M."/>
            <person name="Bristow J."/>
            <person name="Eisen J.A."/>
            <person name="Markowitz V."/>
            <person name="Hugenholtz P."/>
            <person name="Klenk H.P."/>
            <person name="Kyrpides N.C."/>
        </authorList>
    </citation>
    <scope>NUCLEOTIDE SEQUENCE [LARGE SCALE GENOMIC DNA]</scope>
    <source>
        <strain evidence="12">ATCC 33309 / DSM 7299 / CCUG 15893 / LMG 7604 / NCTC 12251 / CI</strain>
    </source>
</reference>
<evidence type="ECO:0000256" key="1">
    <source>
        <dbReference type="ARBA" id="ARBA00001947"/>
    </source>
</evidence>
<keyword evidence="6" id="KW-0862">Zinc</keyword>
<dbReference type="PANTHER" id="PTHR21666">
    <property type="entry name" value="PEPTIDASE-RELATED"/>
    <property type="match status" value="1"/>
</dbReference>
<dbReference type="InterPro" id="IPR040653">
    <property type="entry name" value="Csd3_N"/>
</dbReference>
<dbReference type="EMBL" id="CP001999">
    <property type="protein sequence ID" value="ADG94059.1"/>
    <property type="molecule type" value="Genomic_DNA"/>
</dbReference>
<accession>D5V197</accession>
<dbReference type="RefSeq" id="WP_013136204.1">
    <property type="nucleotide sequence ID" value="NC_014166.1"/>
</dbReference>
<sequence>MKYLICILLIVSSLFSLEVKKLSWPKGDTFLTFLQENNIDNKLYFNLEREDKELCSEIRAGATYYETKNDKGELVQALIEVSEEIQLQIYKDGDGYKFSTLPIIFDEVVETVTIPITSSPYQDILNTTSNSELANEFIRAYSGSVNFKYMRKNDTITIKYRQRIRLGQYHGTPDIISAVVKIRNKEYFIFKNEDDGKYYNEAGKSLTSYFFKIPLTYTRISSPFTRKRWHPILKRYRAHLGIDYAAPRGRAIHSAADGRIVFRGRKGGYGNVIEIVHKNGYKTLYAHQSRFKPGLRVGSRVRQGQTIGYVGTTGVSTGPHLHFGLYKNGRAINPAKMVRVTKSILSGNAKKKFLKYTKVLAKELEEERKNPTQKVLDLKEIPNKSLLKV</sequence>
<keyword evidence="4" id="KW-0479">Metal-binding</keyword>
<dbReference type="GO" id="GO:0004222">
    <property type="term" value="F:metalloendopeptidase activity"/>
    <property type="evidence" value="ECO:0007669"/>
    <property type="project" value="TreeGrafter"/>
</dbReference>
<evidence type="ECO:0000313" key="12">
    <source>
        <dbReference type="Proteomes" id="UP000000939"/>
    </source>
</evidence>
<feature type="domain" description="Csd3-like second N-terminal" evidence="10">
    <location>
        <begin position="129"/>
        <end position="224"/>
    </location>
</feature>
<feature type="domain" description="M23ase beta-sheet core" evidence="8">
    <location>
        <begin position="238"/>
        <end position="334"/>
    </location>
</feature>
<dbReference type="Proteomes" id="UP000000939">
    <property type="component" value="Chromosome"/>
</dbReference>
<dbReference type="HOGENOM" id="CLU_026846_4_2_7"/>
<evidence type="ECO:0000259" key="10">
    <source>
        <dbReference type="Pfam" id="PF19425"/>
    </source>
</evidence>
<dbReference type="PANTHER" id="PTHR21666:SF288">
    <property type="entry name" value="CELL DIVISION PROTEIN YTFB"/>
    <property type="match status" value="1"/>
</dbReference>
<dbReference type="InterPro" id="IPR011055">
    <property type="entry name" value="Dup_hybrid_motif"/>
</dbReference>
<dbReference type="eggNOG" id="COG0739">
    <property type="taxonomic scope" value="Bacteria"/>
</dbReference>
<dbReference type="MEROPS" id="M23.009"/>
<feature type="domain" description="Csd3 N-terminal" evidence="9">
    <location>
        <begin position="21"/>
        <end position="103"/>
    </location>
</feature>
<dbReference type="GO" id="GO:0006508">
    <property type="term" value="P:proteolysis"/>
    <property type="evidence" value="ECO:0007669"/>
    <property type="project" value="UniProtKB-KW"/>
</dbReference>
<evidence type="ECO:0000256" key="5">
    <source>
        <dbReference type="ARBA" id="ARBA00022801"/>
    </source>
</evidence>
<comment type="subcellular location">
    <subcellularLocation>
        <location evidence="2">Cell envelope</location>
    </subcellularLocation>
</comment>
<dbReference type="InterPro" id="IPR016047">
    <property type="entry name" value="M23ase_b-sheet_dom"/>
</dbReference>
<gene>
    <name evidence="11" type="ordered locus">Arnit_2408</name>
</gene>
<dbReference type="Pfam" id="PF18059">
    <property type="entry name" value="Csd3_N"/>
    <property type="match status" value="1"/>
</dbReference>
<dbReference type="SUPFAM" id="SSF51261">
    <property type="entry name" value="Duplicated hybrid motif"/>
    <property type="match status" value="1"/>
</dbReference>
<evidence type="ECO:0000256" key="6">
    <source>
        <dbReference type="ARBA" id="ARBA00022833"/>
    </source>
</evidence>
<evidence type="ECO:0000256" key="2">
    <source>
        <dbReference type="ARBA" id="ARBA00004196"/>
    </source>
</evidence>
<evidence type="ECO:0000313" key="11">
    <source>
        <dbReference type="EMBL" id="ADG94059.1"/>
    </source>
</evidence>
<keyword evidence="7" id="KW-0482">Metalloprotease</keyword>
<dbReference type="KEGG" id="ant:Arnit_2408"/>
<keyword evidence="3" id="KW-0645">Protease</keyword>
<evidence type="ECO:0000256" key="4">
    <source>
        <dbReference type="ARBA" id="ARBA00022723"/>
    </source>
</evidence>